<evidence type="ECO:0000256" key="7">
    <source>
        <dbReference type="SAM" id="Phobius"/>
    </source>
</evidence>
<keyword evidence="3 7" id="KW-0812">Transmembrane</keyword>
<dbReference type="EMBL" id="CP108169">
    <property type="protein sequence ID" value="WTQ77823.1"/>
    <property type="molecule type" value="Genomic_DNA"/>
</dbReference>
<keyword evidence="6" id="KW-0046">Antibiotic resistance</keyword>
<dbReference type="PANTHER" id="PTHR42718:SF9">
    <property type="entry name" value="MAJOR FACILITATOR SUPERFAMILY MULTIDRUG TRANSPORTER MFSC"/>
    <property type="match status" value="1"/>
</dbReference>
<feature type="transmembrane region" description="Helical" evidence="7">
    <location>
        <begin position="367"/>
        <end position="389"/>
    </location>
</feature>
<feature type="transmembrane region" description="Helical" evidence="7">
    <location>
        <begin position="172"/>
        <end position="191"/>
    </location>
</feature>
<dbReference type="GO" id="GO:0005886">
    <property type="term" value="C:plasma membrane"/>
    <property type="evidence" value="ECO:0007669"/>
    <property type="project" value="UniProtKB-SubCell"/>
</dbReference>
<dbReference type="AlphaFoldDB" id="A0AAU1M374"/>
<feature type="transmembrane region" description="Helical" evidence="7">
    <location>
        <begin position="52"/>
        <end position="70"/>
    </location>
</feature>
<feature type="transmembrane region" description="Helical" evidence="7">
    <location>
        <begin position="341"/>
        <end position="361"/>
    </location>
</feature>
<evidence type="ECO:0000256" key="6">
    <source>
        <dbReference type="ARBA" id="ARBA00023251"/>
    </source>
</evidence>
<keyword evidence="4 7" id="KW-1133">Transmembrane helix</keyword>
<dbReference type="Gene3D" id="1.20.1250.20">
    <property type="entry name" value="MFS general substrate transporter like domains"/>
    <property type="match status" value="1"/>
</dbReference>
<gene>
    <name evidence="9" type="ORF">OG222_33835</name>
</gene>
<dbReference type="Pfam" id="PF07690">
    <property type="entry name" value="MFS_1"/>
    <property type="match status" value="2"/>
</dbReference>
<dbReference type="InterPro" id="IPR011701">
    <property type="entry name" value="MFS"/>
</dbReference>
<evidence type="ECO:0000256" key="5">
    <source>
        <dbReference type="ARBA" id="ARBA00023136"/>
    </source>
</evidence>
<dbReference type="PANTHER" id="PTHR42718">
    <property type="entry name" value="MAJOR FACILITATOR SUPERFAMILY MULTIDRUG TRANSPORTER MFSC"/>
    <property type="match status" value="1"/>
</dbReference>
<organism evidence="9">
    <name type="scientific">Streptomyces sp. NBC_00148</name>
    <dbReference type="NCBI Taxonomy" id="2903626"/>
    <lineage>
        <taxon>Bacteria</taxon>
        <taxon>Bacillati</taxon>
        <taxon>Actinomycetota</taxon>
        <taxon>Actinomycetes</taxon>
        <taxon>Kitasatosporales</taxon>
        <taxon>Streptomycetaceae</taxon>
        <taxon>Streptomyces</taxon>
    </lineage>
</organism>
<evidence type="ECO:0000256" key="1">
    <source>
        <dbReference type="ARBA" id="ARBA00004651"/>
    </source>
</evidence>
<name>A0AAU1M374_9ACTN</name>
<evidence type="ECO:0000259" key="8">
    <source>
        <dbReference type="PROSITE" id="PS50850"/>
    </source>
</evidence>
<evidence type="ECO:0000256" key="4">
    <source>
        <dbReference type="ARBA" id="ARBA00022989"/>
    </source>
</evidence>
<feature type="domain" description="Major facilitator superfamily (MFS) profile" evidence="8">
    <location>
        <begin position="16"/>
        <end position="462"/>
    </location>
</feature>
<keyword evidence="5 7" id="KW-0472">Membrane</keyword>
<feature type="transmembrane region" description="Helical" evidence="7">
    <location>
        <begin position="270"/>
        <end position="295"/>
    </location>
</feature>
<feature type="transmembrane region" description="Helical" evidence="7">
    <location>
        <begin position="82"/>
        <end position="101"/>
    </location>
</feature>
<evidence type="ECO:0000313" key="9">
    <source>
        <dbReference type="EMBL" id="WTQ77823.1"/>
    </source>
</evidence>
<dbReference type="GO" id="GO:0022857">
    <property type="term" value="F:transmembrane transporter activity"/>
    <property type="evidence" value="ECO:0007669"/>
    <property type="project" value="InterPro"/>
</dbReference>
<dbReference type="InterPro" id="IPR020846">
    <property type="entry name" value="MFS_dom"/>
</dbReference>
<feature type="transmembrane region" description="Helical" evidence="7">
    <location>
        <begin position="410"/>
        <end position="429"/>
    </location>
</feature>
<evidence type="ECO:0000256" key="3">
    <source>
        <dbReference type="ARBA" id="ARBA00022692"/>
    </source>
</evidence>
<feature type="transmembrane region" description="Helical" evidence="7">
    <location>
        <begin position="307"/>
        <end position="329"/>
    </location>
</feature>
<comment type="subcellular location">
    <subcellularLocation>
        <location evidence="1">Cell membrane</location>
        <topology evidence="1">Multi-pass membrane protein</topology>
    </subcellularLocation>
</comment>
<dbReference type="SUPFAM" id="SSF103473">
    <property type="entry name" value="MFS general substrate transporter"/>
    <property type="match status" value="1"/>
</dbReference>
<keyword evidence="2" id="KW-0813">Transport</keyword>
<protein>
    <submittedName>
        <fullName evidence="9">MFS transporter</fullName>
    </submittedName>
</protein>
<dbReference type="PROSITE" id="PS50850">
    <property type="entry name" value="MFS"/>
    <property type="match status" value="1"/>
</dbReference>
<feature type="transmembrane region" description="Helical" evidence="7">
    <location>
        <begin position="203"/>
        <end position="221"/>
    </location>
</feature>
<feature type="transmembrane region" description="Helical" evidence="7">
    <location>
        <begin position="233"/>
        <end position="250"/>
    </location>
</feature>
<dbReference type="InterPro" id="IPR036259">
    <property type="entry name" value="MFS_trans_sf"/>
</dbReference>
<reference evidence="9" key="1">
    <citation type="submission" date="2022-10" db="EMBL/GenBank/DDBJ databases">
        <title>The complete genomes of actinobacterial strains from the NBC collection.</title>
        <authorList>
            <person name="Joergensen T.S."/>
            <person name="Alvarez Arevalo M."/>
            <person name="Sterndorff E.B."/>
            <person name="Faurdal D."/>
            <person name="Vuksanovic O."/>
            <person name="Mourched A.-S."/>
            <person name="Charusanti P."/>
            <person name="Shaw S."/>
            <person name="Blin K."/>
            <person name="Weber T."/>
        </authorList>
    </citation>
    <scope>NUCLEOTIDE SEQUENCE</scope>
    <source>
        <strain evidence="9">NBC_00148</strain>
    </source>
</reference>
<feature type="transmembrane region" description="Helical" evidence="7">
    <location>
        <begin position="107"/>
        <end position="127"/>
    </location>
</feature>
<dbReference type="GO" id="GO:0046677">
    <property type="term" value="P:response to antibiotic"/>
    <property type="evidence" value="ECO:0007669"/>
    <property type="project" value="UniProtKB-KW"/>
</dbReference>
<feature type="transmembrane region" description="Helical" evidence="7">
    <location>
        <begin position="441"/>
        <end position="461"/>
    </location>
</feature>
<feature type="transmembrane region" description="Helical" evidence="7">
    <location>
        <begin position="139"/>
        <end position="160"/>
    </location>
</feature>
<sequence length="479" mass="48787">MTHPGPPSPVPRSLAVVGFLVFVELVSGLVQGMMPTLLPRIGTELQVSAGNLNWVSSAQLLSSAVCVPLFARLGDMYGHRRLLRVAVSTLAVGSVLVAWAPTYPVLLFGRVLQGVLAALLPLEIGLVRDRLSPERSRGAVALLVGALTLGASAGLVLSGILGEAISGVRGILWIPAVAALLCVGVVFFLVPESVTRAAGKVDWAGAALLSGGLAALLLGIAEGPQLGWLDARTLGLFAVALVAAAAWVRVELRVAEPIVDLRLTVRRDLLPVYVAAFMLGTATFGAQTAAAVFIASPPSQLGYGFGYDTLGIAWLLLPNGLMAFAAATVAGRLTRLAGSRAVLATGGGLMTAGYAVLVLAHGEPWQFVVANGMIGFATGLSISAMPALIMDASPADRTGIATGLHNTAKTLGGSVAGAVFAAVLTAVTLQGTEVPTENAFLTIWACCAAVAVLIALAALAVRPAGAVRRTAEPLPATTG</sequence>
<accession>A0AAU1M374</accession>
<evidence type="ECO:0000256" key="2">
    <source>
        <dbReference type="ARBA" id="ARBA00022448"/>
    </source>
</evidence>
<proteinExistence type="predicted"/>